<dbReference type="SUPFAM" id="SSF55781">
    <property type="entry name" value="GAF domain-like"/>
    <property type="match status" value="1"/>
</dbReference>
<dbReference type="Pfam" id="PF03861">
    <property type="entry name" value="ANTAR"/>
    <property type="match status" value="1"/>
</dbReference>
<evidence type="ECO:0000313" key="7">
    <source>
        <dbReference type="Proteomes" id="UP000295818"/>
    </source>
</evidence>
<keyword evidence="1" id="KW-0808">Transferase</keyword>
<gene>
    <name evidence="6" type="ORF">EV644_105301</name>
</gene>
<evidence type="ECO:0000259" key="5">
    <source>
        <dbReference type="PROSITE" id="PS50921"/>
    </source>
</evidence>
<reference evidence="6 7" key="1">
    <citation type="journal article" date="2015" name="Stand. Genomic Sci.">
        <title>Genomic Encyclopedia of Bacterial and Archaeal Type Strains, Phase III: the genomes of soil and plant-associated and newly described type strains.</title>
        <authorList>
            <person name="Whitman W.B."/>
            <person name="Woyke T."/>
            <person name="Klenk H.P."/>
            <person name="Zhou Y."/>
            <person name="Lilburn T.G."/>
            <person name="Beck B.J."/>
            <person name="De Vos P."/>
            <person name="Vandamme P."/>
            <person name="Eisen J.A."/>
            <person name="Garrity G."/>
            <person name="Hugenholtz P."/>
            <person name="Kyrpides N.C."/>
        </authorList>
    </citation>
    <scope>NUCLEOTIDE SEQUENCE [LARGE SCALE GENOMIC DNA]</scope>
    <source>
        <strain evidence="6 7">VKM Ac-2538</strain>
    </source>
</reference>
<evidence type="ECO:0000313" key="6">
    <source>
        <dbReference type="EMBL" id="TCO24268.1"/>
    </source>
</evidence>
<dbReference type="SMART" id="SM00065">
    <property type="entry name" value="GAF"/>
    <property type="match status" value="1"/>
</dbReference>
<dbReference type="PIRSF" id="PIRSF036625">
    <property type="entry name" value="GAF_ANTAR"/>
    <property type="match status" value="1"/>
</dbReference>
<accession>A0ABY2BP45</accession>
<evidence type="ECO:0000256" key="2">
    <source>
        <dbReference type="ARBA" id="ARBA00022777"/>
    </source>
</evidence>
<dbReference type="Gene3D" id="3.30.450.40">
    <property type="match status" value="1"/>
</dbReference>
<protein>
    <submittedName>
        <fullName evidence="6">GAF domain-containing protein</fullName>
    </submittedName>
</protein>
<dbReference type="SUPFAM" id="SSF52172">
    <property type="entry name" value="CheY-like"/>
    <property type="match status" value="1"/>
</dbReference>
<dbReference type="PROSITE" id="PS50921">
    <property type="entry name" value="ANTAR"/>
    <property type="match status" value="1"/>
</dbReference>
<dbReference type="Proteomes" id="UP000295818">
    <property type="component" value="Unassembled WGS sequence"/>
</dbReference>
<dbReference type="InterPro" id="IPR012074">
    <property type="entry name" value="GAF_ANTAR"/>
</dbReference>
<evidence type="ECO:0000256" key="4">
    <source>
        <dbReference type="ARBA" id="ARBA00023163"/>
    </source>
</evidence>
<keyword evidence="3" id="KW-0805">Transcription regulation</keyword>
<proteinExistence type="predicted"/>
<dbReference type="InterPro" id="IPR003018">
    <property type="entry name" value="GAF"/>
</dbReference>
<evidence type="ECO:0000256" key="3">
    <source>
        <dbReference type="ARBA" id="ARBA00023015"/>
    </source>
</evidence>
<evidence type="ECO:0000256" key="1">
    <source>
        <dbReference type="ARBA" id="ARBA00022679"/>
    </source>
</evidence>
<feature type="domain" description="ANTAR" evidence="5">
    <location>
        <begin position="184"/>
        <end position="245"/>
    </location>
</feature>
<dbReference type="InterPro" id="IPR036388">
    <property type="entry name" value="WH-like_DNA-bd_sf"/>
</dbReference>
<dbReference type="InterPro" id="IPR011006">
    <property type="entry name" value="CheY-like_superfamily"/>
</dbReference>
<keyword evidence="2" id="KW-0418">Kinase</keyword>
<dbReference type="EMBL" id="SLWM01000005">
    <property type="protein sequence ID" value="TCO24268.1"/>
    <property type="molecule type" value="Genomic_DNA"/>
</dbReference>
<dbReference type="InterPro" id="IPR029016">
    <property type="entry name" value="GAF-like_dom_sf"/>
</dbReference>
<organism evidence="6 7">
    <name type="scientific">Kribbella orskensis</name>
    <dbReference type="NCBI Taxonomy" id="2512216"/>
    <lineage>
        <taxon>Bacteria</taxon>
        <taxon>Bacillati</taxon>
        <taxon>Actinomycetota</taxon>
        <taxon>Actinomycetes</taxon>
        <taxon>Propionibacteriales</taxon>
        <taxon>Kribbellaceae</taxon>
        <taxon>Kribbella</taxon>
    </lineage>
</organism>
<dbReference type="SMART" id="SM01012">
    <property type="entry name" value="ANTAR"/>
    <property type="match status" value="1"/>
</dbReference>
<name>A0ABY2BP45_9ACTN</name>
<keyword evidence="7" id="KW-1185">Reference proteome</keyword>
<dbReference type="Pfam" id="PF13185">
    <property type="entry name" value="GAF_2"/>
    <property type="match status" value="1"/>
</dbReference>
<dbReference type="InterPro" id="IPR005561">
    <property type="entry name" value="ANTAR"/>
</dbReference>
<sequence>MPPAIDGTDPRGCTDGENPPALLGDCRVKDKFAQELAQMALALHEQPDVEQTAERFLDYVQSTIGTQHASVVLLHRGGRLESAASTDALVEEADRLQVETGEGPSYAAIHDEESVVCADAASDARWPAWSAEVAIVGLRSVLSVRLRTPTTTIGALNLYDKAEQRFTAADQAIAQVFADHAAVAVANARSESTLWQAIEARKLIGQAQGILMERFDLTDEQAFAVLRRYSQDTNVKLRDVAQRLIATRKLS</sequence>
<dbReference type="Gene3D" id="1.10.10.10">
    <property type="entry name" value="Winged helix-like DNA-binding domain superfamily/Winged helix DNA-binding domain"/>
    <property type="match status" value="1"/>
</dbReference>
<keyword evidence="4" id="KW-0804">Transcription</keyword>
<comment type="caution">
    <text evidence="6">The sequence shown here is derived from an EMBL/GenBank/DDBJ whole genome shotgun (WGS) entry which is preliminary data.</text>
</comment>